<sequence>MKTEQVKLTQVKSNAANPRTITSDKFTKLVNSILVLPKMLEIRPIVVDNKMLSLGGNMRNNALRAIAKMTPEEIAARLSSLSDFQSKTKGERDKLVDWWGKWLEAPFAYIIKASELTEDEKKQFIVKDNVSYGQWDYDLLANNFDNKKLEDWGMDVWNASPMAFTPMQNTASNIPSSTPSAPDESEDDGAGSIITEDNLPPELQGVDLTPQDLPKIQGDDNTPMERIIITYPKDRLPELLALLGMGSIDKVVYRIDEILPSTE</sequence>
<dbReference type="EMBL" id="VVZX01000003">
    <property type="protein sequence ID" value="KAA5276211.1"/>
    <property type="molecule type" value="Genomic_DNA"/>
</dbReference>
<feature type="region of interest" description="Disordered" evidence="1">
    <location>
        <begin position="167"/>
        <end position="209"/>
    </location>
</feature>
<keyword evidence="5" id="KW-1185">Reference proteome</keyword>
<accession>A0A4Q5H9Q3</accession>
<protein>
    <recommendedName>
        <fullName evidence="6">ParB/Sulfiredoxin domain-containing protein</fullName>
    </recommendedName>
</protein>
<evidence type="ECO:0000313" key="4">
    <source>
        <dbReference type="Proteomes" id="UP000291917"/>
    </source>
</evidence>
<dbReference type="EMBL" id="RCXL01000003">
    <property type="protein sequence ID" value="RYT77468.1"/>
    <property type="molecule type" value="Genomic_DNA"/>
</dbReference>
<dbReference type="RefSeq" id="WP_130088859.1">
    <property type="nucleotide sequence ID" value="NZ_RCXL01000003.1"/>
</dbReference>
<dbReference type="Proteomes" id="UP000335496">
    <property type="component" value="Unassembled WGS sequence"/>
</dbReference>
<evidence type="ECO:0008006" key="6">
    <source>
        <dbReference type="Google" id="ProtNLM"/>
    </source>
</evidence>
<feature type="compositionally biased region" description="Polar residues" evidence="1">
    <location>
        <begin position="167"/>
        <end position="180"/>
    </location>
</feature>
<reference evidence="3 4" key="2">
    <citation type="journal article" date="2019" name="Science, e1252229">
        <title>Invertible promoters mediate bacterial phase variation, antibiotic resistance, and host adaptation in the gut.</title>
        <authorList>
            <person name="Jiang X."/>
            <person name="Hall A.B."/>
            <person name="Arthur T.D."/>
            <person name="Plichta D.R."/>
            <person name="Covington C.T."/>
            <person name="Poyet M."/>
            <person name="Crothers J."/>
            <person name="Moses P.L."/>
            <person name="Tolonen A.C."/>
            <person name="Vlamakis H."/>
            <person name="Alm E.J."/>
            <person name="Xavier R.J."/>
        </authorList>
    </citation>
    <scope>NUCLEOTIDE SEQUENCE [LARGE SCALE GENOMIC DNA]</scope>
    <source>
        <strain evidence="3">Bj_0095</strain>
        <strain evidence="4">bj_0095</strain>
    </source>
</reference>
<evidence type="ECO:0000256" key="1">
    <source>
        <dbReference type="SAM" id="MobiDB-lite"/>
    </source>
</evidence>
<evidence type="ECO:0000313" key="2">
    <source>
        <dbReference type="EMBL" id="KAA5276211.1"/>
    </source>
</evidence>
<evidence type="ECO:0000313" key="3">
    <source>
        <dbReference type="EMBL" id="RYT77468.1"/>
    </source>
</evidence>
<dbReference type="Proteomes" id="UP000291917">
    <property type="component" value="Unassembled WGS sequence"/>
</dbReference>
<dbReference type="AlphaFoldDB" id="A0A4Q5H9Q3"/>
<evidence type="ECO:0000313" key="5">
    <source>
        <dbReference type="Proteomes" id="UP000335496"/>
    </source>
</evidence>
<gene>
    <name evidence="3" type="ORF">EAJ03_02680</name>
    <name evidence="2" type="ORF">F2Z23_02670</name>
</gene>
<organism evidence="3 4">
    <name type="scientific">Bacteroides eggerthii</name>
    <dbReference type="NCBI Taxonomy" id="28111"/>
    <lineage>
        <taxon>Bacteria</taxon>
        <taxon>Pseudomonadati</taxon>
        <taxon>Bacteroidota</taxon>
        <taxon>Bacteroidia</taxon>
        <taxon>Bacteroidales</taxon>
        <taxon>Bacteroidaceae</taxon>
        <taxon>Bacteroides</taxon>
    </lineage>
</organism>
<name>A0A4Q5H9Q3_9BACE</name>
<proteinExistence type="predicted"/>
<comment type="caution">
    <text evidence="3">The sequence shown here is derived from an EMBL/GenBank/DDBJ whole genome shotgun (WGS) entry which is preliminary data.</text>
</comment>
<reference evidence="2 5" key="1">
    <citation type="journal article" date="2019" name="Nat. Med.">
        <title>A library of human gut bacterial isolates paired with longitudinal multiomics data enables mechanistic microbiome research.</title>
        <authorList>
            <person name="Poyet M."/>
            <person name="Groussin M."/>
            <person name="Gibbons S.M."/>
            <person name="Avila-Pacheco J."/>
            <person name="Jiang X."/>
            <person name="Kearney S.M."/>
            <person name="Perrotta A.R."/>
            <person name="Berdy B."/>
            <person name="Zhao S."/>
            <person name="Lieberman T.D."/>
            <person name="Swanson P.K."/>
            <person name="Smith M."/>
            <person name="Roesemann S."/>
            <person name="Alexander J.E."/>
            <person name="Rich S.A."/>
            <person name="Livny J."/>
            <person name="Vlamakis H."/>
            <person name="Clish C."/>
            <person name="Bullock K."/>
            <person name="Deik A."/>
            <person name="Scott J."/>
            <person name="Pierce K.A."/>
            <person name="Xavier R.J."/>
            <person name="Alm E.J."/>
        </authorList>
    </citation>
    <scope>NUCLEOTIDE SEQUENCE [LARGE SCALE GENOMIC DNA]</scope>
    <source>
        <strain evidence="2 5">BIOML-A1</strain>
    </source>
</reference>